<dbReference type="GO" id="GO:0033212">
    <property type="term" value="P:iron import into cell"/>
    <property type="evidence" value="ECO:0007669"/>
    <property type="project" value="InterPro"/>
</dbReference>
<evidence type="ECO:0000256" key="14">
    <source>
        <dbReference type="SAM" id="Phobius"/>
    </source>
</evidence>
<dbReference type="GO" id="GO:0004325">
    <property type="term" value="F:ferrochelatase activity"/>
    <property type="evidence" value="ECO:0007669"/>
    <property type="project" value="UniProtKB-EC"/>
</dbReference>
<keyword evidence="18" id="KW-1185">Reference proteome</keyword>
<protein>
    <recommendedName>
        <fullName evidence="10 13">Deferrochelatase</fullName>
        <ecNumber evidence="13">1.11.1.-</ecNumber>
    </recommendedName>
    <alternativeName>
        <fullName evidence="11 13">Peroxidase EfeB</fullName>
    </alternativeName>
</protein>
<evidence type="ECO:0000259" key="16">
    <source>
        <dbReference type="Pfam" id="PF20628"/>
    </source>
</evidence>
<evidence type="ECO:0000256" key="4">
    <source>
        <dbReference type="ARBA" id="ARBA00022723"/>
    </source>
</evidence>
<evidence type="ECO:0000259" key="15">
    <source>
        <dbReference type="Pfam" id="PF04261"/>
    </source>
</evidence>
<evidence type="ECO:0000256" key="10">
    <source>
        <dbReference type="ARBA" id="ARBA00033771"/>
    </source>
</evidence>
<dbReference type="NCBIfam" id="TIGR01412">
    <property type="entry name" value="tat_substr_1"/>
    <property type="match status" value="1"/>
</dbReference>
<comment type="cofactor">
    <cofactor evidence="13">
        <name>heme b</name>
        <dbReference type="ChEBI" id="CHEBI:60344"/>
    </cofactor>
    <text evidence="13">Binds 1 heme b (iron(II)-protoporphyrin IX) group non-covalently per subunit.</text>
</comment>
<dbReference type="PROSITE" id="PS51404">
    <property type="entry name" value="DYP_PEROXIDASE"/>
    <property type="match status" value="1"/>
</dbReference>
<comment type="catalytic activity">
    <reaction evidence="12">
        <text>heme b + 2 H(+) = protoporphyrin IX + Fe(2+)</text>
        <dbReference type="Rhea" id="RHEA:22584"/>
        <dbReference type="ChEBI" id="CHEBI:15378"/>
        <dbReference type="ChEBI" id="CHEBI:29033"/>
        <dbReference type="ChEBI" id="CHEBI:57306"/>
        <dbReference type="ChEBI" id="CHEBI:60344"/>
        <dbReference type="EC" id="4.98.1.1"/>
    </reaction>
    <physiologicalReaction direction="left-to-right" evidence="12">
        <dbReference type="Rhea" id="RHEA:22585"/>
    </physiologicalReaction>
</comment>
<keyword evidence="3 13" id="KW-0349">Heme</keyword>
<keyword evidence="2 13" id="KW-0575">Peroxidase</keyword>
<evidence type="ECO:0000313" key="17">
    <source>
        <dbReference type="EMBL" id="NYJ05492.1"/>
    </source>
</evidence>
<keyword evidence="14" id="KW-0472">Membrane</keyword>
<evidence type="ECO:0000256" key="5">
    <source>
        <dbReference type="ARBA" id="ARBA00022729"/>
    </source>
</evidence>
<dbReference type="NCBIfam" id="TIGR01413">
    <property type="entry name" value="Dyp_perox_fam"/>
    <property type="match status" value="1"/>
</dbReference>
<keyword evidence="14" id="KW-0812">Transmembrane</keyword>
<dbReference type="Pfam" id="PF04261">
    <property type="entry name" value="Dyp_perox_N"/>
    <property type="match status" value="1"/>
</dbReference>
<evidence type="ECO:0000256" key="9">
    <source>
        <dbReference type="ARBA" id="ARBA00025737"/>
    </source>
</evidence>
<feature type="domain" description="Dyp-type peroxidase N-terminal" evidence="15">
    <location>
        <begin position="67"/>
        <end position="227"/>
    </location>
</feature>
<proteinExistence type="inferred from homology"/>
<evidence type="ECO:0000313" key="18">
    <source>
        <dbReference type="Proteomes" id="UP000541969"/>
    </source>
</evidence>
<evidence type="ECO:0000256" key="8">
    <source>
        <dbReference type="ARBA" id="ARBA00023239"/>
    </source>
</evidence>
<dbReference type="InterPro" id="IPR011008">
    <property type="entry name" value="Dimeric_a/b-barrel"/>
</dbReference>
<name>A0A853CFZ7_9ACTN</name>
<keyword evidence="8" id="KW-0456">Lyase</keyword>
<sequence length="433" mass="46046">MSEQDTATDRPARGISRRRLFGLAGIGAAGVAVGGVAGGAIARATDDPATATASAASDAIAFTGAHQAGITTPQQDRLHFVAFDVITDDRDVLVELLKNWTAAARRMTAGQDAGPTGALPDNAYVPPDDTGEAIGLPAAGLTLTVGFGPTLFTAADGRDRFGLADRRPAPLQDLPPFQGDELDPAISGGDLCVQACANDPQVAVHAVRNLARIGQGVVSVRWSQLGFGRTSSTSTGQATPRNLFGMKDGTDNLKAENAKALDDFVWVADGDGPDWLTGGSYVVTRRIRMEIEAWDRQPLREQEQVIGRTKGTGAPLGQKAEFDPVDFRKQQGGRFAIPQDSHVFLAHPTNSGTAILRRGYSFVDGSDGLGRLDAGLFFIAYQRNPETGFVQVQKKLRGDRMNEYIQHTSSAVFACPPGVRDGEDWWGRALFTA</sequence>
<dbReference type="PANTHER" id="PTHR30521:SF4">
    <property type="entry name" value="DEFERROCHELATASE"/>
    <property type="match status" value="1"/>
</dbReference>
<evidence type="ECO:0000256" key="3">
    <source>
        <dbReference type="ARBA" id="ARBA00022617"/>
    </source>
</evidence>
<comment type="caution">
    <text evidence="17">The sequence shown here is derived from an EMBL/GenBank/DDBJ whole genome shotgun (WGS) entry which is preliminary data.</text>
</comment>
<feature type="transmembrane region" description="Helical" evidence="14">
    <location>
        <begin position="20"/>
        <end position="42"/>
    </location>
</feature>
<dbReference type="InterPro" id="IPR048328">
    <property type="entry name" value="Dyp_perox_C"/>
</dbReference>
<dbReference type="AlphaFoldDB" id="A0A853CFZ7"/>
<comment type="subcellular location">
    <subcellularLocation>
        <location evidence="1">Cell envelope</location>
    </subcellularLocation>
</comment>
<dbReference type="InterPro" id="IPR006314">
    <property type="entry name" value="Dyp_peroxidase"/>
</dbReference>
<dbReference type="GO" id="GO:0046872">
    <property type="term" value="F:metal ion binding"/>
    <property type="evidence" value="ECO:0007669"/>
    <property type="project" value="UniProtKB-KW"/>
</dbReference>
<accession>A0A853CFZ7</accession>
<evidence type="ECO:0000256" key="11">
    <source>
        <dbReference type="ARBA" id="ARBA00033775"/>
    </source>
</evidence>
<gene>
    <name evidence="17" type="ORF">GGQ55_001770</name>
</gene>
<dbReference type="EC" id="1.11.1.-" evidence="13"/>
<keyword evidence="4 13" id="KW-0479">Metal-binding</keyword>
<dbReference type="InterPro" id="IPR006311">
    <property type="entry name" value="TAT_signal"/>
</dbReference>
<reference evidence="17 18" key="1">
    <citation type="submission" date="2020-07" db="EMBL/GenBank/DDBJ databases">
        <title>Sequencing the genomes of 1000 actinobacteria strains.</title>
        <authorList>
            <person name="Klenk H.-P."/>
        </authorList>
    </citation>
    <scope>NUCLEOTIDE SEQUENCE [LARGE SCALE GENOMIC DNA]</scope>
    <source>
        <strain evidence="17 18">DSM 104001</strain>
    </source>
</reference>
<dbReference type="GO" id="GO:0004601">
    <property type="term" value="F:peroxidase activity"/>
    <property type="evidence" value="ECO:0007669"/>
    <property type="project" value="UniProtKB-KW"/>
</dbReference>
<evidence type="ECO:0000256" key="13">
    <source>
        <dbReference type="RuleBase" id="RU365017"/>
    </source>
</evidence>
<evidence type="ECO:0000256" key="2">
    <source>
        <dbReference type="ARBA" id="ARBA00022559"/>
    </source>
</evidence>
<feature type="domain" description="Dyp-type peroxidase C-terminal" evidence="16">
    <location>
        <begin position="239"/>
        <end position="419"/>
    </location>
</feature>
<dbReference type="Proteomes" id="UP000541969">
    <property type="component" value="Unassembled WGS sequence"/>
</dbReference>
<evidence type="ECO:0000256" key="7">
    <source>
        <dbReference type="ARBA" id="ARBA00023004"/>
    </source>
</evidence>
<dbReference type="RefSeq" id="WP_179716138.1">
    <property type="nucleotide sequence ID" value="NZ_JACBZT010000001.1"/>
</dbReference>
<dbReference type="InterPro" id="IPR048327">
    <property type="entry name" value="Dyp_perox_N"/>
</dbReference>
<evidence type="ECO:0000256" key="1">
    <source>
        <dbReference type="ARBA" id="ARBA00004196"/>
    </source>
</evidence>
<comment type="function">
    <text evidence="13">Involved in the recovery of exogenous heme iron. Extracts iron from heme while preserving the protoporphyrin ring intact.</text>
</comment>
<dbReference type="Pfam" id="PF20628">
    <property type="entry name" value="Dyp_perox_C"/>
    <property type="match status" value="1"/>
</dbReference>
<dbReference type="GO" id="GO:0030313">
    <property type="term" value="C:cell envelope"/>
    <property type="evidence" value="ECO:0007669"/>
    <property type="project" value="UniProtKB-SubCell"/>
</dbReference>
<dbReference type="GO" id="GO:0005829">
    <property type="term" value="C:cytosol"/>
    <property type="evidence" value="ECO:0007669"/>
    <property type="project" value="TreeGrafter"/>
</dbReference>
<evidence type="ECO:0000256" key="12">
    <source>
        <dbReference type="ARBA" id="ARBA00048856"/>
    </source>
</evidence>
<keyword evidence="6 13" id="KW-0560">Oxidoreductase</keyword>
<organism evidence="17 18">
    <name type="scientific">Petropleomorpha daqingensis</name>
    <dbReference type="NCBI Taxonomy" id="2026353"/>
    <lineage>
        <taxon>Bacteria</taxon>
        <taxon>Bacillati</taxon>
        <taxon>Actinomycetota</taxon>
        <taxon>Actinomycetes</taxon>
        <taxon>Geodermatophilales</taxon>
        <taxon>Geodermatophilaceae</taxon>
        <taxon>Petropleomorpha</taxon>
    </lineage>
</organism>
<dbReference type="EMBL" id="JACBZT010000001">
    <property type="protein sequence ID" value="NYJ05492.1"/>
    <property type="molecule type" value="Genomic_DNA"/>
</dbReference>
<dbReference type="SUPFAM" id="SSF54909">
    <property type="entry name" value="Dimeric alpha+beta barrel"/>
    <property type="match status" value="1"/>
</dbReference>
<dbReference type="InterPro" id="IPR006313">
    <property type="entry name" value="EfeB/EfeN"/>
</dbReference>
<comment type="similarity">
    <text evidence="9 13">Belongs to the DyP-type peroxidase family.</text>
</comment>
<dbReference type="PANTHER" id="PTHR30521">
    <property type="entry name" value="DEFERROCHELATASE/PEROXIDASE"/>
    <property type="match status" value="1"/>
</dbReference>
<keyword evidence="5" id="KW-0732">Signal</keyword>
<keyword evidence="14" id="KW-1133">Transmembrane helix</keyword>
<dbReference type="PROSITE" id="PS51318">
    <property type="entry name" value="TAT"/>
    <property type="match status" value="1"/>
</dbReference>
<evidence type="ECO:0000256" key="6">
    <source>
        <dbReference type="ARBA" id="ARBA00023002"/>
    </source>
</evidence>
<dbReference type="GO" id="GO:0020037">
    <property type="term" value="F:heme binding"/>
    <property type="evidence" value="ECO:0007669"/>
    <property type="project" value="InterPro"/>
</dbReference>
<keyword evidence="7 13" id="KW-0408">Iron</keyword>